<evidence type="ECO:0000313" key="1">
    <source>
        <dbReference type="EMBL" id="KAG2229935.1"/>
    </source>
</evidence>
<name>A0A8H7SK32_9FUNG</name>
<reference evidence="1" key="1">
    <citation type="submission" date="2021-01" db="EMBL/GenBank/DDBJ databases">
        <title>Metabolic potential, ecology and presence of endohyphal bacteria is reflected in genomic diversity of Mucoromycotina.</title>
        <authorList>
            <person name="Muszewska A."/>
            <person name="Okrasinska A."/>
            <person name="Steczkiewicz K."/>
            <person name="Drgas O."/>
            <person name="Orlowska M."/>
            <person name="Perlinska-Lenart U."/>
            <person name="Aleksandrzak-Piekarczyk T."/>
            <person name="Szatraj K."/>
            <person name="Zielenkiewicz U."/>
            <person name="Pilsyk S."/>
            <person name="Malc E."/>
            <person name="Mieczkowski P."/>
            <person name="Kruszewska J.S."/>
            <person name="Biernat P."/>
            <person name="Pawlowska J."/>
        </authorList>
    </citation>
    <scope>NUCLEOTIDE SEQUENCE</scope>
    <source>
        <strain evidence="1">WA0000018081</strain>
    </source>
</reference>
<gene>
    <name evidence="1" type="ORF">INT48_001201</name>
</gene>
<dbReference type="SUPFAM" id="SSF48371">
    <property type="entry name" value="ARM repeat"/>
    <property type="match status" value="1"/>
</dbReference>
<protein>
    <recommendedName>
        <fullName evidence="3">DUF3730 domain-containing protein</fullName>
    </recommendedName>
</protein>
<evidence type="ECO:0008006" key="3">
    <source>
        <dbReference type="Google" id="ProtNLM"/>
    </source>
</evidence>
<sequence>MSDETVEHRFIQIHLACESITDQKNDFWSTLALPSTSAIATSHMCEKIYNGVSNKKLDLLLTIQTLQNLAITCNETPKQVIFLRAITRLLVLNVSSSRIQFEHVKNTGRKHNSKLVYQIHPFVVIIRQKASLYYYILNEIDHLFANFDIATCLQVLSAFMTALFLTDNSVESAALINRLTSNISTSNALQLLPQLFDMAKELLIEYPLHKDDIRYFCLVDWLIWLNMSGSMWGVPCQKLQVNSFLYTLIDRALTSVTDGKSIVSHLIRLERVLANSETEFNFDVMWTSLSYTLLKVQTVEEQKYIVSIMKQMKALDIASNVILRVAYIPYYQLLSELNDKSASDSIQGLKNEVLTIIAYLDHNETPLERAEEYRTKLTHDVNLYVPTYGMLSRIICHLEYIYTKEESPILDETYSHAPDSVLTLTLLFSAPFVFSQDEESIVYSRMAEISCLLETCYKFPLLLFFLRRLHASSENAFIVTHILKDVIPTLVDVDDPVITSKVLQVILTSINHSGSPDSSMASLGIKALEHTHELQPRVWQELKKVFAEWVLRRRSGTVRRRIDLTKTGPIKMELTVLTTMRNVCKSRARECAPDILPMVISLLQTCQDLSMASLSIMVDIINTCVQAGLVESRSIWNIAVVYLAQFSLDQGVTRSILLVKQLCHFYSIAGKKDDVSEPYLQFKDSLLKEYILPLIQSDNEDAISYALDALSNFPAQDIATILPEKATDYILQCTSGKPNKNQHKVLVTLMSNELDHMRRGLFKGEAKQQKTVVEDPAHKTQVTNEGGEVVGERELAMASSFINNWEDTRVAPGLRSGYASAILHIIDQVNSPDNVKGATMEAISKTKWYRCMVTSFTDVSLTDHLMIRVSSIQSWKTFFKNALSDTENDMESIVSLVLKDLLSRLERSTVPGVTCNITLALTGLVSTVRMFIPSFAASCATEIIEVLMKNYIVLSGSPLSHSAHLMSEEVQFAAKFALGHLAAFVINNDKLASTLYKVLMDSATSTNNKSRNIDTAIDLVQYANGYAAGHYIASLAMWPTITEQIESMKDTGMQSLISYCSSPITADSRVLGIMMGLASKLKPAYMGPELSFAVGNLKSYLAGEGINKGLLFGSTWLAAVGALNENQIDYDISGTIESVMTAASADINSAQHFYNFSIPYAQIQFHSYIYGTDDQAETLYWDAFEPLLNSIQNDDASSNYRIASLFSMGSLLGVEYLNSDDNARIYTEAEKYRPALRNRALDKLAFVAGLNSKSAPIGNLKSGRVAAAVCGKVIESTKTMIDALKTDTDPQDNSGEKSSMTLLSASSEPLSYSRLNNNTSYIRAVFDRLVVIESDKDKMESMCMLLESLTQTSGPLPPVNWFTLVTKISKLSNTLRALCLLFAATHATSSLSLSEFLLTQMTSIFTAVQSKRDLDMTVCDVFFAGKGLGTVLELAGLPRPETKQEIKRRGMSAVVKKITISESRAIEILQLLGQKYQYFDYDTQYTLLSNVLEHLPAVVDENKVKFVASIRDVIMQSMVLYTFTHADKDDLRHSGYEKVVRQLVACSVTDITELFPTGRSEDWKDVADTDVFAKMTALCEVYRLHKTETPVKYMSSGLVHLISMNPYQDTTLYVWDMMAETMREDKEELAWMLRVLDAFVVYVGAMPETEDAIDNLGGSLETGLSSILDAWKLGSPIACCDKTKALETAFALGNFVNTDHKAEQEQIVKRIFKLYDMTQDFIVPSSFLNRLIHALPSDTVKLI</sequence>
<organism evidence="1 2">
    <name type="scientific">Thamnidium elegans</name>
    <dbReference type="NCBI Taxonomy" id="101142"/>
    <lineage>
        <taxon>Eukaryota</taxon>
        <taxon>Fungi</taxon>
        <taxon>Fungi incertae sedis</taxon>
        <taxon>Mucoromycota</taxon>
        <taxon>Mucoromycotina</taxon>
        <taxon>Mucoromycetes</taxon>
        <taxon>Mucorales</taxon>
        <taxon>Mucorineae</taxon>
        <taxon>Mucoraceae</taxon>
        <taxon>Thamnidium</taxon>
    </lineage>
</organism>
<dbReference type="InterPro" id="IPR016024">
    <property type="entry name" value="ARM-type_fold"/>
</dbReference>
<proteinExistence type="predicted"/>
<evidence type="ECO:0000313" key="2">
    <source>
        <dbReference type="Proteomes" id="UP000613177"/>
    </source>
</evidence>
<accession>A0A8H7SK32</accession>
<dbReference type="Proteomes" id="UP000613177">
    <property type="component" value="Unassembled WGS sequence"/>
</dbReference>
<comment type="caution">
    <text evidence="1">The sequence shown here is derived from an EMBL/GenBank/DDBJ whole genome shotgun (WGS) entry which is preliminary data.</text>
</comment>
<dbReference type="EMBL" id="JAEPRE010000233">
    <property type="protein sequence ID" value="KAG2229935.1"/>
    <property type="molecule type" value="Genomic_DNA"/>
</dbReference>
<keyword evidence="2" id="KW-1185">Reference proteome</keyword>